<keyword evidence="7" id="KW-0694">RNA-binding</keyword>
<dbReference type="Gene3D" id="2.30.130.10">
    <property type="entry name" value="PUA domain"/>
    <property type="match status" value="1"/>
</dbReference>
<dbReference type="InterPro" id="IPR002478">
    <property type="entry name" value="PUA"/>
</dbReference>
<keyword evidence="4 10" id="KW-0489">Methyltransferase</keyword>
<evidence type="ECO:0000256" key="7">
    <source>
        <dbReference type="ARBA" id="ARBA00022884"/>
    </source>
</evidence>
<dbReference type="EMBL" id="AODQ01000011">
    <property type="protein sequence ID" value="EMR04128.1"/>
    <property type="molecule type" value="Genomic_DNA"/>
</dbReference>
<dbReference type="AlphaFoldDB" id="M7N670"/>
<gene>
    <name evidence="10" type="primary">rlmI_1</name>
    <name evidence="10" type="ORF">ADICEAN_00751</name>
</gene>
<dbReference type="STRING" id="1279009.ADICEAN_00751"/>
<accession>M7N670</accession>
<keyword evidence="5 10" id="KW-0808">Transferase</keyword>
<dbReference type="InterPro" id="IPR036974">
    <property type="entry name" value="PUA_sf"/>
</dbReference>
<dbReference type="PATRIC" id="fig|1279009.4.peg.764"/>
<evidence type="ECO:0000256" key="5">
    <source>
        <dbReference type="ARBA" id="ARBA00022679"/>
    </source>
</evidence>
<dbReference type="CDD" id="cd21153">
    <property type="entry name" value="PUA_RlmI"/>
    <property type="match status" value="1"/>
</dbReference>
<dbReference type="CDD" id="cd11572">
    <property type="entry name" value="RlmI_M_like"/>
    <property type="match status" value="1"/>
</dbReference>
<keyword evidence="2" id="KW-0963">Cytoplasm</keyword>
<evidence type="ECO:0000256" key="6">
    <source>
        <dbReference type="ARBA" id="ARBA00022691"/>
    </source>
</evidence>
<dbReference type="SUPFAM" id="SSF88697">
    <property type="entry name" value="PUA domain-like"/>
    <property type="match status" value="1"/>
</dbReference>
<dbReference type="eggNOG" id="COG1092">
    <property type="taxonomic scope" value="Bacteria"/>
</dbReference>
<comment type="caution">
    <text evidence="10">The sequence shown here is derived from an EMBL/GenBank/DDBJ whole genome shotgun (WGS) entry which is preliminary data.</text>
</comment>
<dbReference type="InterPro" id="IPR019614">
    <property type="entry name" value="SAM-dep_methyl-trfase"/>
</dbReference>
<comment type="subcellular location">
    <subcellularLocation>
        <location evidence="1">Cytoplasm</location>
    </subcellularLocation>
</comment>
<dbReference type="Pfam" id="PF10672">
    <property type="entry name" value="Methyltrans_SAM"/>
    <property type="match status" value="1"/>
</dbReference>
<dbReference type="Pfam" id="PF17785">
    <property type="entry name" value="PUA_3"/>
    <property type="match status" value="1"/>
</dbReference>
<protein>
    <submittedName>
        <fullName evidence="10">Ribosomal RNA large subunit methyltransferase I</fullName>
        <ecNumber evidence="10">2.1.1.191</ecNumber>
    </submittedName>
</protein>
<dbReference type="CDD" id="cd02440">
    <property type="entry name" value="AdoMet_MTases"/>
    <property type="match status" value="1"/>
</dbReference>
<evidence type="ECO:0000256" key="8">
    <source>
        <dbReference type="ARBA" id="ARBA00038091"/>
    </source>
</evidence>
<dbReference type="GO" id="GO:0005737">
    <property type="term" value="C:cytoplasm"/>
    <property type="evidence" value="ECO:0007669"/>
    <property type="project" value="UniProtKB-SubCell"/>
</dbReference>
<dbReference type="PROSITE" id="PS50890">
    <property type="entry name" value="PUA"/>
    <property type="match status" value="1"/>
</dbReference>
<evidence type="ECO:0000313" key="11">
    <source>
        <dbReference type="Proteomes" id="UP000011910"/>
    </source>
</evidence>
<dbReference type="Gene3D" id="3.30.750.80">
    <property type="entry name" value="RNA methyltransferase domain (HRMD) like"/>
    <property type="match status" value="1"/>
</dbReference>
<dbReference type="InterPro" id="IPR041532">
    <property type="entry name" value="RlmI-like_PUA"/>
</dbReference>
<dbReference type="PANTHER" id="PTHR42873:SF1">
    <property type="entry name" value="S-ADENOSYLMETHIONINE-DEPENDENT METHYLTRANSFERASE DOMAIN-CONTAINING PROTEIN"/>
    <property type="match status" value="1"/>
</dbReference>
<dbReference type="SMART" id="SM00359">
    <property type="entry name" value="PUA"/>
    <property type="match status" value="1"/>
</dbReference>
<keyword evidence="6" id="KW-0949">S-adenosyl-L-methionine</keyword>
<proteinExistence type="inferred from homology"/>
<feature type="domain" description="PUA" evidence="9">
    <location>
        <begin position="17"/>
        <end position="100"/>
    </location>
</feature>
<sequence>MLWHTHSNSLPIFAPMKKIWLNKGKDQSALRRHPWIYSGAVKKVEEGIQEGDAVEVYSAQNQLIGVGHYQPANIAVRLLAFEPAALDEAFWQLRLQQAWALRQQLGLIDNKETTAYRLVFAEGDQLPGLILDVYGSTAVLQAHSLGMWRVRQQLAQAVVAVAGGRITAVYDKSAETLHAAAGAIQNSYLIGEGSEQEVVVMENGVRFKIDWIGGQKTGFFLDQRENRALLAQHARGKRVLNTFCYTGGFSVYALQAGATEVHSVDVSAKAVALTDENVALNGGQERHQSFAMDTFAYLKEKGGDYDIVILDPPAFAKSMGKRHNALMGYKRLNYEAIRQLQPGGLLYTFSCSGVVDKQLFQNIVMSAAIEAGRPVRVLHQLSQPADHPYSLYHPEGEYLKGLVLQVM</sequence>
<evidence type="ECO:0000259" key="9">
    <source>
        <dbReference type="SMART" id="SM00359"/>
    </source>
</evidence>
<dbReference type="SUPFAM" id="SSF53335">
    <property type="entry name" value="S-adenosyl-L-methionine-dependent methyltransferases"/>
    <property type="match status" value="1"/>
</dbReference>
<evidence type="ECO:0000256" key="4">
    <source>
        <dbReference type="ARBA" id="ARBA00022603"/>
    </source>
</evidence>
<dbReference type="GO" id="GO:0003723">
    <property type="term" value="F:RNA binding"/>
    <property type="evidence" value="ECO:0007669"/>
    <property type="project" value="UniProtKB-KW"/>
</dbReference>
<dbReference type="PANTHER" id="PTHR42873">
    <property type="entry name" value="RIBOSOMAL RNA LARGE SUBUNIT METHYLTRANSFERASE"/>
    <property type="match status" value="1"/>
</dbReference>
<dbReference type="InterPro" id="IPR015947">
    <property type="entry name" value="PUA-like_sf"/>
</dbReference>
<evidence type="ECO:0000256" key="1">
    <source>
        <dbReference type="ARBA" id="ARBA00004496"/>
    </source>
</evidence>
<reference evidence="10 11" key="1">
    <citation type="journal article" date="2013" name="Genome Announc.">
        <title>Draft Genome Sequence of Cesiribacter andamanensis Strain AMV16T, Isolated from a Soil Sample from a Mud Volcano in the Andaman Islands, India.</title>
        <authorList>
            <person name="Shivaji S."/>
            <person name="Ara S."/>
            <person name="Begum Z."/>
            <person name="Srinivas T.N."/>
            <person name="Singh A."/>
            <person name="Kumar Pinnaka A."/>
        </authorList>
    </citation>
    <scope>NUCLEOTIDE SEQUENCE [LARGE SCALE GENOMIC DNA]</scope>
    <source>
        <strain evidence="10 11">AMV16</strain>
    </source>
</reference>
<keyword evidence="3" id="KW-0698">rRNA processing</keyword>
<organism evidence="10 11">
    <name type="scientific">Cesiribacter andamanensis AMV16</name>
    <dbReference type="NCBI Taxonomy" id="1279009"/>
    <lineage>
        <taxon>Bacteria</taxon>
        <taxon>Pseudomonadati</taxon>
        <taxon>Bacteroidota</taxon>
        <taxon>Cytophagia</taxon>
        <taxon>Cytophagales</taxon>
        <taxon>Cesiribacteraceae</taxon>
        <taxon>Cesiribacter</taxon>
    </lineage>
</organism>
<dbReference type="Gene3D" id="3.40.50.150">
    <property type="entry name" value="Vaccinia Virus protein VP39"/>
    <property type="match status" value="1"/>
</dbReference>
<evidence type="ECO:0000256" key="2">
    <source>
        <dbReference type="ARBA" id="ARBA00022490"/>
    </source>
</evidence>
<dbReference type="GO" id="GO:0032259">
    <property type="term" value="P:methylation"/>
    <property type="evidence" value="ECO:0007669"/>
    <property type="project" value="UniProtKB-KW"/>
</dbReference>
<dbReference type="Proteomes" id="UP000011910">
    <property type="component" value="Unassembled WGS sequence"/>
</dbReference>
<dbReference type="GO" id="GO:0008168">
    <property type="term" value="F:methyltransferase activity"/>
    <property type="evidence" value="ECO:0007669"/>
    <property type="project" value="UniProtKB-KW"/>
</dbReference>
<dbReference type="EC" id="2.1.1.191" evidence="10"/>
<evidence type="ECO:0000256" key="3">
    <source>
        <dbReference type="ARBA" id="ARBA00022552"/>
    </source>
</evidence>
<evidence type="ECO:0000313" key="10">
    <source>
        <dbReference type="EMBL" id="EMR04128.1"/>
    </source>
</evidence>
<keyword evidence="11" id="KW-1185">Reference proteome</keyword>
<dbReference type="GO" id="GO:0006364">
    <property type="term" value="P:rRNA processing"/>
    <property type="evidence" value="ECO:0007669"/>
    <property type="project" value="UniProtKB-KW"/>
</dbReference>
<dbReference type="InterPro" id="IPR029063">
    <property type="entry name" value="SAM-dependent_MTases_sf"/>
</dbReference>
<name>M7N670_9BACT</name>
<comment type="similarity">
    <text evidence="8">Belongs to the methyltransferase superfamily. RlmI family.</text>
</comment>